<keyword evidence="2" id="KW-1185">Reference proteome</keyword>
<protein>
    <submittedName>
        <fullName evidence="1">Uncharacterized protein</fullName>
    </submittedName>
</protein>
<dbReference type="AlphaFoldDB" id="A0A8X6MW15"/>
<name>A0A8X6MW15_NEPPI</name>
<reference evidence="1" key="1">
    <citation type="submission" date="2020-08" db="EMBL/GenBank/DDBJ databases">
        <title>Multicomponent nature underlies the extraordinary mechanical properties of spider dragline silk.</title>
        <authorList>
            <person name="Kono N."/>
            <person name="Nakamura H."/>
            <person name="Mori M."/>
            <person name="Yoshida Y."/>
            <person name="Ohtoshi R."/>
            <person name="Malay A.D."/>
            <person name="Moran D.A.P."/>
            <person name="Tomita M."/>
            <person name="Numata K."/>
            <person name="Arakawa K."/>
        </authorList>
    </citation>
    <scope>NUCLEOTIDE SEQUENCE</scope>
</reference>
<sequence>MTELETTIFGTSANRLIHHPKTSTLPRKMGELMPLASEAARRIRQRWAVRRPGVLSTTPPCRPKIACNEMQLTHGSSTGDGHYLEEGQIAQDLRVDQSVVA</sequence>
<proteinExistence type="predicted"/>
<gene>
    <name evidence="1" type="ORF">NPIL_62471</name>
</gene>
<evidence type="ECO:0000313" key="2">
    <source>
        <dbReference type="Proteomes" id="UP000887013"/>
    </source>
</evidence>
<dbReference type="EMBL" id="BMAW01097681">
    <property type="protein sequence ID" value="GFS80930.1"/>
    <property type="molecule type" value="Genomic_DNA"/>
</dbReference>
<accession>A0A8X6MW15</accession>
<dbReference type="Proteomes" id="UP000887013">
    <property type="component" value="Unassembled WGS sequence"/>
</dbReference>
<evidence type="ECO:0000313" key="1">
    <source>
        <dbReference type="EMBL" id="GFS80930.1"/>
    </source>
</evidence>
<organism evidence="1 2">
    <name type="scientific">Nephila pilipes</name>
    <name type="common">Giant wood spider</name>
    <name type="synonym">Nephila maculata</name>
    <dbReference type="NCBI Taxonomy" id="299642"/>
    <lineage>
        <taxon>Eukaryota</taxon>
        <taxon>Metazoa</taxon>
        <taxon>Ecdysozoa</taxon>
        <taxon>Arthropoda</taxon>
        <taxon>Chelicerata</taxon>
        <taxon>Arachnida</taxon>
        <taxon>Araneae</taxon>
        <taxon>Araneomorphae</taxon>
        <taxon>Entelegynae</taxon>
        <taxon>Araneoidea</taxon>
        <taxon>Nephilidae</taxon>
        <taxon>Nephila</taxon>
    </lineage>
</organism>
<comment type="caution">
    <text evidence="1">The sequence shown here is derived from an EMBL/GenBank/DDBJ whole genome shotgun (WGS) entry which is preliminary data.</text>
</comment>